<dbReference type="Proteomes" id="UP000257123">
    <property type="component" value="Unassembled WGS sequence"/>
</dbReference>
<feature type="transmembrane region" description="Helical" evidence="6">
    <location>
        <begin position="247"/>
        <end position="266"/>
    </location>
</feature>
<evidence type="ECO:0000256" key="4">
    <source>
        <dbReference type="ARBA" id="ARBA00022989"/>
    </source>
</evidence>
<dbReference type="PROSITE" id="PS00217">
    <property type="entry name" value="SUGAR_TRANSPORT_2"/>
    <property type="match status" value="1"/>
</dbReference>
<feature type="transmembrane region" description="Helical" evidence="6">
    <location>
        <begin position="331"/>
        <end position="351"/>
    </location>
</feature>
<evidence type="ECO:0000256" key="2">
    <source>
        <dbReference type="ARBA" id="ARBA00022448"/>
    </source>
</evidence>
<feature type="transmembrane region" description="Helical" evidence="6">
    <location>
        <begin position="208"/>
        <end position="227"/>
    </location>
</feature>
<dbReference type="EMBL" id="NMUF01000003">
    <property type="protein sequence ID" value="RFB00086.1"/>
    <property type="molecule type" value="Genomic_DNA"/>
</dbReference>
<feature type="transmembrane region" description="Helical" evidence="6">
    <location>
        <begin position="273"/>
        <end position="292"/>
    </location>
</feature>
<reference evidence="10 11" key="1">
    <citation type="submission" date="2017-07" db="EMBL/GenBank/DDBJ databases">
        <title>Draft genome sequence of aerobic hyperthermophilic archaea, Pyrobaculum aerophilum YKB31 and YKB32.</title>
        <authorList>
            <person name="Mochizuki T."/>
            <person name="Berliner A.J."/>
            <person name="Yoshida-Takashima Y."/>
            <person name="Takaki Y."/>
            <person name="Nunoura T."/>
            <person name="Takai K."/>
        </authorList>
    </citation>
    <scope>NUCLEOTIDE SEQUENCE [LARGE SCALE GENOMIC DNA]</scope>
    <source>
        <strain evidence="8 11">YKB31</strain>
        <strain evidence="9 10">YKB32</strain>
    </source>
</reference>
<evidence type="ECO:0000313" key="8">
    <source>
        <dbReference type="EMBL" id="RFA93876.1"/>
    </source>
</evidence>
<dbReference type="Proteomes" id="UP000256877">
    <property type="component" value="Unassembled WGS sequence"/>
</dbReference>
<dbReference type="AlphaFoldDB" id="A0A371R6I6"/>
<feature type="transmembrane region" description="Helical" evidence="6">
    <location>
        <begin position="357"/>
        <end position="376"/>
    </location>
</feature>
<name>A0A371R6I6_9CREN</name>
<evidence type="ECO:0000256" key="5">
    <source>
        <dbReference type="ARBA" id="ARBA00023136"/>
    </source>
</evidence>
<evidence type="ECO:0000256" key="1">
    <source>
        <dbReference type="ARBA" id="ARBA00004141"/>
    </source>
</evidence>
<keyword evidence="3 6" id="KW-0812">Transmembrane</keyword>
<organism evidence="9 10">
    <name type="scientific">Pyrobaculum aerophilum</name>
    <dbReference type="NCBI Taxonomy" id="13773"/>
    <lineage>
        <taxon>Archaea</taxon>
        <taxon>Thermoproteota</taxon>
        <taxon>Thermoprotei</taxon>
        <taxon>Thermoproteales</taxon>
        <taxon>Thermoproteaceae</taxon>
        <taxon>Pyrobaculum</taxon>
    </lineage>
</organism>
<dbReference type="Gene3D" id="1.20.1250.20">
    <property type="entry name" value="MFS general substrate transporter like domains"/>
    <property type="match status" value="2"/>
</dbReference>
<evidence type="ECO:0000259" key="7">
    <source>
        <dbReference type="PROSITE" id="PS50850"/>
    </source>
</evidence>
<accession>A0A371R6I6</accession>
<feature type="transmembrane region" description="Helical" evidence="6">
    <location>
        <begin position="7"/>
        <end position="29"/>
    </location>
</feature>
<feature type="transmembrane region" description="Helical" evidence="6">
    <location>
        <begin position="298"/>
        <end position="319"/>
    </location>
</feature>
<protein>
    <submittedName>
        <fullName evidence="9">MFS transporter</fullName>
    </submittedName>
</protein>
<dbReference type="RefSeq" id="WP_116421882.1">
    <property type="nucleotide sequence ID" value="NZ_NMUE01000053.1"/>
</dbReference>
<feature type="transmembrane region" description="Helical" evidence="6">
    <location>
        <begin position="41"/>
        <end position="60"/>
    </location>
</feature>
<dbReference type="InterPro" id="IPR005829">
    <property type="entry name" value="Sugar_transporter_CS"/>
</dbReference>
<dbReference type="InterPro" id="IPR036259">
    <property type="entry name" value="MFS_trans_sf"/>
</dbReference>
<evidence type="ECO:0000313" key="9">
    <source>
        <dbReference type="EMBL" id="RFB00086.1"/>
    </source>
</evidence>
<dbReference type="PANTHER" id="PTHR23511">
    <property type="entry name" value="SYNAPTIC VESICLE GLYCOPROTEIN 2"/>
    <property type="match status" value="1"/>
</dbReference>
<dbReference type="InterPro" id="IPR020846">
    <property type="entry name" value="MFS_dom"/>
</dbReference>
<feature type="transmembrane region" description="Helical" evidence="6">
    <location>
        <begin position="162"/>
        <end position="179"/>
    </location>
</feature>
<dbReference type="OrthoDB" id="117970at2157"/>
<comment type="caution">
    <text evidence="9">The sequence shown here is derived from an EMBL/GenBank/DDBJ whole genome shotgun (WGS) entry which is preliminary data.</text>
</comment>
<dbReference type="CDD" id="cd17316">
    <property type="entry name" value="MFS_SV2_like"/>
    <property type="match status" value="1"/>
</dbReference>
<sequence length="384" mass="42561">MKEGRLVLYIGLGWMFDALDVLILSYLLVAMSNELKLDSQAKTWIVLANNLGMLIGAMLFGRLADRVGRKKVFMSTLLTYSIATAISAFARNWQEFAVIRFFVGLGLGGELPVVATYVSENSPLERRGRNVVLLESFWSLGAILAAAISLFLFTTIGWRSSLLLMGATAFYVFVIRFTLPESQRWLELREQRGGLFETRIIGEFVRRLTLVGAVWFLLAFGYYGAFLWLPTMLVRERGFTQVGTYEFMFLTTLAQLPGYFSAAYLVEKAGRRPVGSLYFALSALSAAFFISSNSYAELLLWALALNFFNLGVWGVVYAYTPELFPTSVRGIATGLAGSAARIGMILGPLLYPLYASTALLIIAIAWLVASALILLLPETRGRVV</sequence>
<dbReference type="GO" id="GO:0022857">
    <property type="term" value="F:transmembrane transporter activity"/>
    <property type="evidence" value="ECO:0007669"/>
    <property type="project" value="InterPro"/>
</dbReference>
<dbReference type="SUPFAM" id="SSF103473">
    <property type="entry name" value="MFS general substrate transporter"/>
    <property type="match status" value="1"/>
</dbReference>
<gene>
    <name evidence="8" type="ORF">CGL51_12040</name>
    <name evidence="9" type="ORF">CGL52_01680</name>
</gene>
<comment type="subcellular location">
    <subcellularLocation>
        <location evidence="1">Membrane</location>
        <topology evidence="1">Multi-pass membrane protein</topology>
    </subcellularLocation>
</comment>
<evidence type="ECO:0000256" key="6">
    <source>
        <dbReference type="SAM" id="Phobius"/>
    </source>
</evidence>
<feature type="transmembrane region" description="Helical" evidence="6">
    <location>
        <begin position="96"/>
        <end position="119"/>
    </location>
</feature>
<proteinExistence type="predicted"/>
<keyword evidence="4 6" id="KW-1133">Transmembrane helix</keyword>
<keyword evidence="2" id="KW-0813">Transport</keyword>
<keyword evidence="5 6" id="KW-0472">Membrane</keyword>
<evidence type="ECO:0000313" key="11">
    <source>
        <dbReference type="Proteomes" id="UP000257123"/>
    </source>
</evidence>
<evidence type="ECO:0000313" key="10">
    <source>
        <dbReference type="Proteomes" id="UP000256877"/>
    </source>
</evidence>
<dbReference type="PROSITE" id="PS50850">
    <property type="entry name" value="MFS"/>
    <property type="match status" value="1"/>
</dbReference>
<feature type="transmembrane region" description="Helical" evidence="6">
    <location>
        <begin position="131"/>
        <end position="156"/>
    </location>
</feature>
<dbReference type="InterPro" id="IPR011701">
    <property type="entry name" value="MFS"/>
</dbReference>
<feature type="domain" description="Major facilitator superfamily (MFS) profile" evidence="7">
    <location>
        <begin position="6"/>
        <end position="380"/>
    </location>
</feature>
<feature type="transmembrane region" description="Helical" evidence="6">
    <location>
        <begin position="72"/>
        <end position="90"/>
    </location>
</feature>
<dbReference type="PANTHER" id="PTHR23511:SF34">
    <property type="entry name" value="SYNAPTIC VESICLE GLYCOPROTEIN 2"/>
    <property type="match status" value="1"/>
</dbReference>
<dbReference type="Pfam" id="PF07690">
    <property type="entry name" value="MFS_1"/>
    <property type="match status" value="1"/>
</dbReference>
<dbReference type="GO" id="GO:0016020">
    <property type="term" value="C:membrane"/>
    <property type="evidence" value="ECO:0007669"/>
    <property type="project" value="UniProtKB-SubCell"/>
</dbReference>
<evidence type="ECO:0000256" key="3">
    <source>
        <dbReference type="ARBA" id="ARBA00022692"/>
    </source>
</evidence>
<dbReference type="EMBL" id="NMUE01000053">
    <property type="protein sequence ID" value="RFA93876.1"/>
    <property type="molecule type" value="Genomic_DNA"/>
</dbReference>